<feature type="signal peptide" evidence="2">
    <location>
        <begin position="1"/>
        <end position="23"/>
    </location>
</feature>
<evidence type="ECO:0000256" key="1">
    <source>
        <dbReference type="SAM" id="MobiDB-lite"/>
    </source>
</evidence>
<dbReference type="Proteomes" id="UP000034293">
    <property type="component" value="Unassembled WGS sequence"/>
</dbReference>
<feature type="compositionally biased region" description="Low complexity" evidence="1">
    <location>
        <begin position="114"/>
        <end position="133"/>
    </location>
</feature>
<reference evidence="3 4" key="1">
    <citation type="journal article" date="2015" name="Nature">
        <title>rRNA introns, odd ribosomes, and small enigmatic genomes across a large radiation of phyla.</title>
        <authorList>
            <person name="Brown C.T."/>
            <person name="Hug L.A."/>
            <person name="Thomas B.C."/>
            <person name="Sharon I."/>
            <person name="Castelle C.J."/>
            <person name="Singh A."/>
            <person name="Wilkins M.J."/>
            <person name="Williams K.H."/>
            <person name="Banfield J.F."/>
        </authorList>
    </citation>
    <scope>NUCLEOTIDE SEQUENCE [LARGE SCALE GENOMIC DNA]</scope>
</reference>
<dbReference type="EMBL" id="LBZA01000061">
    <property type="protein sequence ID" value="KKR61353.1"/>
    <property type="molecule type" value="Genomic_DNA"/>
</dbReference>
<feature type="region of interest" description="Disordered" evidence="1">
    <location>
        <begin position="109"/>
        <end position="152"/>
    </location>
</feature>
<dbReference type="AlphaFoldDB" id="A0A0G0S8R6"/>
<keyword evidence="2" id="KW-0732">Signal</keyword>
<accession>A0A0G0S8R6</accession>
<organism evidence="3 4">
    <name type="scientific">Candidatus Woesebacteria bacterium GW2011_GWA1_40_43</name>
    <dbReference type="NCBI Taxonomy" id="1618553"/>
    <lineage>
        <taxon>Bacteria</taxon>
        <taxon>Candidatus Woeseibacteriota</taxon>
    </lineage>
</organism>
<name>A0A0G0S8R6_9BACT</name>
<evidence type="ECO:0000313" key="3">
    <source>
        <dbReference type="EMBL" id="KKR61353.1"/>
    </source>
</evidence>
<comment type="caution">
    <text evidence="3">The sequence shown here is derived from an EMBL/GenBank/DDBJ whole genome shotgun (WGS) entry which is preliminary data.</text>
</comment>
<proteinExistence type="predicted"/>
<gene>
    <name evidence="3" type="ORF">UU02_C0061G0006</name>
</gene>
<feature type="chain" id="PRO_5002534336" evidence="2">
    <location>
        <begin position="24"/>
        <end position="264"/>
    </location>
</feature>
<protein>
    <submittedName>
        <fullName evidence="3">Hemolysin-type calcium-binding region</fullName>
    </submittedName>
</protein>
<evidence type="ECO:0000256" key="2">
    <source>
        <dbReference type="SAM" id="SignalP"/>
    </source>
</evidence>
<evidence type="ECO:0000313" key="4">
    <source>
        <dbReference type="Proteomes" id="UP000034293"/>
    </source>
</evidence>
<sequence>MKKFLFVMAVMLLGFGLVIPVQANGIIDWDGNGSDVLPCQYGGHWVLAPSEGITGAILHVNGSDYTMIQHGNGSWSADSVGSLDSGLSASVSFIGEGSEKNHLQLSHCTEGADPTPTETVTTPTGTAIPTETPDPTETSVPSQTPDPTETEVPTVTPIETEVPIFTPTVPVPTSTATIPPPDPTLTATPISTLPIPPPVSTPELLPITGADLSSGPTPFGSAIVTIGGSHLLRKEVIHPHLPVRIPCYDLVLIAVSTLIPYNGI</sequence>
<dbReference type="AntiFam" id="ANF00029">
    <property type="entry name" value="Antisense to 16S rRNA"/>
</dbReference>